<proteinExistence type="predicted"/>
<accession>A0A6A6GRJ7</accession>
<dbReference type="OrthoDB" id="3527261at2759"/>
<dbReference type="Proteomes" id="UP000800092">
    <property type="component" value="Unassembled WGS sequence"/>
</dbReference>
<evidence type="ECO:0000256" key="1">
    <source>
        <dbReference type="SAM" id="MobiDB-lite"/>
    </source>
</evidence>
<feature type="region of interest" description="Disordered" evidence="1">
    <location>
        <begin position="137"/>
        <end position="157"/>
    </location>
</feature>
<evidence type="ECO:0000313" key="3">
    <source>
        <dbReference type="Proteomes" id="UP000800092"/>
    </source>
</evidence>
<dbReference type="EMBL" id="ML992222">
    <property type="protein sequence ID" value="KAF2228355.1"/>
    <property type="molecule type" value="Genomic_DNA"/>
</dbReference>
<gene>
    <name evidence="2" type="ORF">EV356DRAFT_549880</name>
</gene>
<dbReference type="AlphaFoldDB" id="A0A6A6GRJ7"/>
<protein>
    <submittedName>
        <fullName evidence="2">Uncharacterized protein</fullName>
    </submittedName>
</protein>
<name>A0A6A6GRJ7_VIRVR</name>
<evidence type="ECO:0000313" key="2">
    <source>
        <dbReference type="EMBL" id="KAF2228355.1"/>
    </source>
</evidence>
<organism evidence="2 3">
    <name type="scientific">Viridothelium virens</name>
    <name type="common">Speckled blister lichen</name>
    <name type="synonym">Trypethelium virens</name>
    <dbReference type="NCBI Taxonomy" id="1048519"/>
    <lineage>
        <taxon>Eukaryota</taxon>
        <taxon>Fungi</taxon>
        <taxon>Dikarya</taxon>
        <taxon>Ascomycota</taxon>
        <taxon>Pezizomycotina</taxon>
        <taxon>Dothideomycetes</taxon>
        <taxon>Dothideomycetes incertae sedis</taxon>
        <taxon>Trypetheliales</taxon>
        <taxon>Trypetheliaceae</taxon>
        <taxon>Viridothelium</taxon>
    </lineage>
</organism>
<reference evidence="2" key="1">
    <citation type="journal article" date="2020" name="Stud. Mycol.">
        <title>101 Dothideomycetes genomes: a test case for predicting lifestyles and emergence of pathogens.</title>
        <authorList>
            <person name="Haridas S."/>
            <person name="Albert R."/>
            <person name="Binder M."/>
            <person name="Bloem J."/>
            <person name="Labutti K."/>
            <person name="Salamov A."/>
            <person name="Andreopoulos B."/>
            <person name="Baker S."/>
            <person name="Barry K."/>
            <person name="Bills G."/>
            <person name="Bluhm B."/>
            <person name="Cannon C."/>
            <person name="Castanera R."/>
            <person name="Culley D."/>
            <person name="Daum C."/>
            <person name="Ezra D."/>
            <person name="Gonzalez J."/>
            <person name="Henrissat B."/>
            <person name="Kuo A."/>
            <person name="Liang C."/>
            <person name="Lipzen A."/>
            <person name="Lutzoni F."/>
            <person name="Magnuson J."/>
            <person name="Mondo S."/>
            <person name="Nolan M."/>
            <person name="Ohm R."/>
            <person name="Pangilinan J."/>
            <person name="Park H.-J."/>
            <person name="Ramirez L."/>
            <person name="Alfaro M."/>
            <person name="Sun H."/>
            <person name="Tritt A."/>
            <person name="Yoshinaga Y."/>
            <person name="Zwiers L.-H."/>
            <person name="Turgeon B."/>
            <person name="Goodwin S."/>
            <person name="Spatafora J."/>
            <person name="Crous P."/>
            <person name="Grigoriev I."/>
        </authorList>
    </citation>
    <scope>NUCLEOTIDE SEQUENCE</scope>
    <source>
        <strain evidence="2">Tuck. ex Michener</strain>
    </source>
</reference>
<keyword evidence="3" id="KW-1185">Reference proteome</keyword>
<sequence>MAAFLSNNQPRLGALNLAPLVELPQLPNIIAEWAAVIPLVCHLASNRSGYTMTGEIALLGHVGLGIFPKLGTLSGLSRLLYSSPEFFDEVSTRGGATCTVWDVRWGSVFPCANGAASHFIKAFLRHHRASPAVHMPETLPPSGGEGDSTPRAGTNTKDTIKCKEAPQSKFRRHQVLHILHFRPPTKQRSRKVQLLHPSIKFIYAIAIAIVLSSLATTLAICGAYGTAAQVLCSVFSHLIAKKMLILRPPGYLESNEAFQEASMLLAPHQNAQEWTLFMGDRGVIDTLLNKAMIVVPKCRVNKVAAAWFRAAHIFQLLAMTFAAGQKGWDGVLLVILMVADFAYQWRFRGMGLAKAWIADAGIRAEAHMFLFSSRTIMLGAIEKFRGCKRTIWMDQILPPHPRRDAWLKNLFEEEFNEACFMEFDLSWIKLSSSLAAASAEILQQTTMAESV</sequence>